<feature type="non-terminal residue" evidence="6">
    <location>
        <position position="498"/>
    </location>
</feature>
<evidence type="ECO:0000256" key="4">
    <source>
        <dbReference type="SAM" id="Coils"/>
    </source>
</evidence>
<dbReference type="EMBL" id="JAPWTJ010000065">
    <property type="protein sequence ID" value="KAJ8983720.1"/>
    <property type="molecule type" value="Genomic_DNA"/>
</dbReference>
<dbReference type="PANTHER" id="PTHR22988:SF71">
    <property type="entry name" value="CITRON RHO-INTERACTING KINASE"/>
    <property type="match status" value="1"/>
</dbReference>
<dbReference type="InterPro" id="IPR046349">
    <property type="entry name" value="C1-like_sf"/>
</dbReference>
<evidence type="ECO:0000256" key="3">
    <source>
        <dbReference type="ARBA" id="ARBA00048679"/>
    </source>
</evidence>
<comment type="catalytic activity">
    <reaction evidence="3">
        <text>L-seryl-[protein] + ATP = O-phospho-L-seryl-[protein] + ADP + H(+)</text>
        <dbReference type="Rhea" id="RHEA:17989"/>
        <dbReference type="Rhea" id="RHEA-COMP:9863"/>
        <dbReference type="Rhea" id="RHEA-COMP:11604"/>
        <dbReference type="ChEBI" id="CHEBI:15378"/>
        <dbReference type="ChEBI" id="CHEBI:29999"/>
        <dbReference type="ChEBI" id="CHEBI:30616"/>
        <dbReference type="ChEBI" id="CHEBI:83421"/>
        <dbReference type="ChEBI" id="CHEBI:456216"/>
        <dbReference type="EC" id="2.7.11.1"/>
    </reaction>
</comment>
<dbReference type="InterPro" id="IPR050839">
    <property type="entry name" value="Rho-assoc_Ser/Thr_Kinase"/>
</dbReference>
<feature type="coiled-coil region" evidence="4">
    <location>
        <begin position="107"/>
        <end position="219"/>
    </location>
</feature>
<keyword evidence="7" id="KW-1185">Reference proteome</keyword>
<sequence length="498" mass="58474">MRLNEQMHEKSLLENKLKKSQDKEISAARKLERSEKQHEEFKAKLGEAEAVIRELSDQVNKLEKDYEKMREYEEEIARLNGVVDHNHKTVKDLENRNTYLQMETKFLEDYRKEVEQMKRTIDRMQNDERVGQLESQLAEERAKCMELKQKLQESENTQTENQELRELRLKYWRLEKELDNSKIDNRILERELKDAQSELKLANNKIEDLNKTLVENRRAHEAALLELSNINEEVSMELLKTKDGYKNLQDKLNIEKEKLDLEKKALVELERTVNSKEKITSALSKEIGDLKRDKSILENEMQKSENEKSRLMGLVEQLQKEKSDVYHELQKTRREMKNTNLIDELSSKKRTLTEVIFGSSKKENQPPSSIVMNYKDLEAQLFKERQSKKQLQEELFKIKASTSIGENRKVLDKINTARLDRHKSEILSPKSKIAMQQIVNSPGNQKNDAYQRGSEQRMHHNIPHRFDSKLCTKPMKCASCSVAISLGRSVNVCKECSL</sequence>
<accession>A0ABQ9K2J3</accession>
<evidence type="ECO:0000313" key="7">
    <source>
        <dbReference type="Proteomes" id="UP001162164"/>
    </source>
</evidence>
<feature type="region of interest" description="Disordered" evidence="5">
    <location>
        <begin position="1"/>
        <end position="37"/>
    </location>
</feature>
<evidence type="ECO:0000256" key="5">
    <source>
        <dbReference type="SAM" id="MobiDB-lite"/>
    </source>
</evidence>
<evidence type="ECO:0000256" key="1">
    <source>
        <dbReference type="ARBA" id="ARBA00022553"/>
    </source>
</evidence>
<comment type="catalytic activity">
    <reaction evidence="2">
        <text>L-threonyl-[protein] + ATP = O-phospho-L-threonyl-[protein] + ADP + H(+)</text>
        <dbReference type="Rhea" id="RHEA:46608"/>
        <dbReference type="Rhea" id="RHEA-COMP:11060"/>
        <dbReference type="Rhea" id="RHEA-COMP:11605"/>
        <dbReference type="ChEBI" id="CHEBI:15378"/>
        <dbReference type="ChEBI" id="CHEBI:30013"/>
        <dbReference type="ChEBI" id="CHEBI:30616"/>
        <dbReference type="ChEBI" id="CHEBI:61977"/>
        <dbReference type="ChEBI" id="CHEBI:456216"/>
        <dbReference type="EC" id="2.7.11.1"/>
    </reaction>
</comment>
<keyword evidence="1" id="KW-0597">Phosphoprotein</keyword>
<proteinExistence type="predicted"/>
<protein>
    <submittedName>
        <fullName evidence="6">Uncharacterized protein</fullName>
    </submittedName>
</protein>
<dbReference type="Proteomes" id="UP001162164">
    <property type="component" value="Unassembled WGS sequence"/>
</dbReference>
<dbReference type="SUPFAM" id="SSF57889">
    <property type="entry name" value="Cysteine-rich domain"/>
    <property type="match status" value="1"/>
</dbReference>
<reference evidence="6" key="1">
    <citation type="journal article" date="2023" name="Insect Mol. Biol.">
        <title>Genome sequencing provides insights into the evolution of gene families encoding plant cell wall-degrading enzymes in longhorned beetles.</title>
        <authorList>
            <person name="Shin N.R."/>
            <person name="Okamura Y."/>
            <person name="Kirsch R."/>
            <person name="Pauchet Y."/>
        </authorList>
    </citation>
    <scope>NUCLEOTIDE SEQUENCE</scope>
    <source>
        <strain evidence="6">MMC_N1</strain>
    </source>
</reference>
<gene>
    <name evidence="6" type="ORF">NQ317_009156</name>
</gene>
<dbReference type="PANTHER" id="PTHR22988">
    <property type="entry name" value="MYOTONIC DYSTROPHY S/T KINASE-RELATED"/>
    <property type="match status" value="1"/>
</dbReference>
<comment type="caution">
    <text evidence="6">The sequence shown here is derived from an EMBL/GenBank/DDBJ whole genome shotgun (WGS) entry which is preliminary data.</text>
</comment>
<evidence type="ECO:0000313" key="6">
    <source>
        <dbReference type="EMBL" id="KAJ8983720.1"/>
    </source>
</evidence>
<organism evidence="6 7">
    <name type="scientific">Molorchus minor</name>
    <dbReference type="NCBI Taxonomy" id="1323400"/>
    <lineage>
        <taxon>Eukaryota</taxon>
        <taxon>Metazoa</taxon>
        <taxon>Ecdysozoa</taxon>
        <taxon>Arthropoda</taxon>
        <taxon>Hexapoda</taxon>
        <taxon>Insecta</taxon>
        <taxon>Pterygota</taxon>
        <taxon>Neoptera</taxon>
        <taxon>Endopterygota</taxon>
        <taxon>Coleoptera</taxon>
        <taxon>Polyphaga</taxon>
        <taxon>Cucujiformia</taxon>
        <taxon>Chrysomeloidea</taxon>
        <taxon>Cerambycidae</taxon>
        <taxon>Lamiinae</taxon>
        <taxon>Monochamini</taxon>
        <taxon>Molorchus</taxon>
    </lineage>
</organism>
<keyword evidence="4" id="KW-0175">Coiled coil</keyword>
<feature type="coiled-coil region" evidence="4">
    <location>
        <begin position="245"/>
        <end position="335"/>
    </location>
</feature>
<evidence type="ECO:0000256" key="2">
    <source>
        <dbReference type="ARBA" id="ARBA00047899"/>
    </source>
</evidence>
<name>A0ABQ9K2J3_9CUCU</name>